<name>A0A226BZS7_9FIRM</name>
<evidence type="ECO:0000256" key="4">
    <source>
        <dbReference type="ARBA" id="ARBA00022692"/>
    </source>
</evidence>
<dbReference type="Gene3D" id="1.10.1760.20">
    <property type="match status" value="1"/>
</dbReference>
<dbReference type="InterPro" id="IPR002751">
    <property type="entry name" value="CbiM/NikMN"/>
</dbReference>
<evidence type="ECO:0000313" key="8">
    <source>
        <dbReference type="EMBL" id="OWZ83844.1"/>
    </source>
</evidence>
<organism evidence="8 9">
    <name type="scientific">Natranaerobius trueperi</name>
    <dbReference type="NCBI Taxonomy" id="759412"/>
    <lineage>
        <taxon>Bacteria</taxon>
        <taxon>Bacillati</taxon>
        <taxon>Bacillota</taxon>
        <taxon>Clostridia</taxon>
        <taxon>Natranaerobiales</taxon>
        <taxon>Natranaerobiaceae</taxon>
        <taxon>Natranaerobius</taxon>
    </lineage>
</organism>
<dbReference type="RefSeq" id="WP_089023451.1">
    <property type="nucleotide sequence ID" value="NZ_NIQC01000011.1"/>
</dbReference>
<gene>
    <name evidence="8" type="ORF">CDO51_06310</name>
</gene>
<keyword evidence="2" id="KW-0813">Transport</keyword>
<evidence type="ECO:0000256" key="1">
    <source>
        <dbReference type="ARBA" id="ARBA00004651"/>
    </source>
</evidence>
<keyword evidence="5 7" id="KW-1133">Transmembrane helix</keyword>
<comment type="subcellular location">
    <subcellularLocation>
        <location evidence="1">Cell membrane</location>
        <topology evidence="1">Multi-pass membrane protein</topology>
    </subcellularLocation>
</comment>
<dbReference type="GO" id="GO:0005886">
    <property type="term" value="C:plasma membrane"/>
    <property type="evidence" value="ECO:0007669"/>
    <property type="project" value="UniProtKB-SubCell"/>
</dbReference>
<feature type="transmembrane region" description="Helical" evidence="7">
    <location>
        <begin position="130"/>
        <end position="152"/>
    </location>
</feature>
<evidence type="ECO:0000313" key="9">
    <source>
        <dbReference type="Proteomes" id="UP000214588"/>
    </source>
</evidence>
<feature type="transmembrane region" description="Helical" evidence="7">
    <location>
        <begin position="164"/>
        <end position="186"/>
    </location>
</feature>
<dbReference type="Pfam" id="PF01891">
    <property type="entry name" value="CbiM"/>
    <property type="match status" value="1"/>
</dbReference>
<reference evidence="8 9" key="1">
    <citation type="submission" date="2017-06" db="EMBL/GenBank/DDBJ databases">
        <title>Draft Genome Sequence of Natranaerobius trueperi halophilic, alkalithermophilic bacteria from soda lakes.</title>
        <authorList>
            <person name="Zhao B."/>
        </authorList>
    </citation>
    <scope>NUCLEOTIDE SEQUENCE [LARGE SCALE GENOMIC DNA]</scope>
    <source>
        <strain evidence="8 9">DSM 18760</strain>
    </source>
</reference>
<dbReference type="PANTHER" id="PTHR34229:SF1">
    <property type="entry name" value="METAL TRANSPORT PROTEIN HI_1621-RELATED"/>
    <property type="match status" value="1"/>
</dbReference>
<keyword evidence="9" id="KW-1185">Reference proteome</keyword>
<feature type="transmembrane region" description="Helical" evidence="7">
    <location>
        <begin position="100"/>
        <end position="118"/>
    </location>
</feature>
<evidence type="ECO:0000256" key="3">
    <source>
        <dbReference type="ARBA" id="ARBA00022475"/>
    </source>
</evidence>
<keyword evidence="3" id="KW-1003">Cell membrane</keyword>
<sequence>MHIADGVLSLPVVVTTFGATAVAVGNSIKGIEEEDIPKISLMAGGFFAVSLINIPVGPSTIHPIFAGLMGVVLGKRAPLALFVGLLLQAILFQHGGLTTLGANTFMLAVPAIISHKIYHSMVGRSTFFKGTLAGGVAVPITILILISLLLLTDLRFTEGTFSTINILIIGHLPLIIIEALVTGSALKLIEQTKPELLPVREVKENVQNY</sequence>
<dbReference type="NCBIfam" id="NF004907">
    <property type="entry name" value="PRK06265.2-2"/>
    <property type="match status" value="1"/>
</dbReference>
<evidence type="ECO:0000256" key="7">
    <source>
        <dbReference type="SAM" id="Phobius"/>
    </source>
</evidence>
<evidence type="ECO:0000256" key="5">
    <source>
        <dbReference type="ARBA" id="ARBA00022989"/>
    </source>
</evidence>
<dbReference type="OrthoDB" id="9809846at2"/>
<keyword evidence="4 7" id="KW-0812">Transmembrane</keyword>
<dbReference type="Proteomes" id="UP000214588">
    <property type="component" value="Unassembled WGS sequence"/>
</dbReference>
<dbReference type="AlphaFoldDB" id="A0A226BZS7"/>
<evidence type="ECO:0000256" key="2">
    <source>
        <dbReference type="ARBA" id="ARBA00022448"/>
    </source>
</evidence>
<dbReference type="GO" id="GO:0000041">
    <property type="term" value="P:transition metal ion transport"/>
    <property type="evidence" value="ECO:0007669"/>
    <property type="project" value="InterPro"/>
</dbReference>
<feature type="transmembrane region" description="Helical" evidence="7">
    <location>
        <begin position="39"/>
        <end position="56"/>
    </location>
</feature>
<accession>A0A226BZS7</accession>
<comment type="caution">
    <text evidence="8">The sequence shown here is derived from an EMBL/GenBank/DDBJ whole genome shotgun (WGS) entry which is preliminary data.</text>
</comment>
<protein>
    <submittedName>
        <fullName evidence="8">Cobalamin biosynthesis protein CbiM</fullName>
    </submittedName>
</protein>
<proteinExistence type="predicted"/>
<keyword evidence="6 7" id="KW-0472">Membrane</keyword>
<dbReference type="PANTHER" id="PTHR34229">
    <property type="entry name" value="METAL TRANSPORT PROTEIN HI_1621-RELATED"/>
    <property type="match status" value="1"/>
</dbReference>
<dbReference type="EMBL" id="NIQC01000011">
    <property type="protein sequence ID" value="OWZ83844.1"/>
    <property type="molecule type" value="Genomic_DNA"/>
</dbReference>
<evidence type="ECO:0000256" key="6">
    <source>
        <dbReference type="ARBA" id="ARBA00023136"/>
    </source>
</evidence>